<dbReference type="PRINTS" id="PR01465">
    <property type="entry name" value="ELKCHANNEL"/>
</dbReference>
<reference evidence="28" key="1">
    <citation type="submission" date="2025-08" db="UniProtKB">
        <authorList>
            <consortium name="RefSeq"/>
        </authorList>
    </citation>
    <scope>IDENTIFICATION</scope>
    <source>
        <tissue evidence="28">Sperm</tissue>
    </source>
</reference>
<dbReference type="PROSITE" id="PS50042">
    <property type="entry name" value="CNMP_BINDING_3"/>
    <property type="match status" value="1"/>
</dbReference>
<dbReference type="CDD" id="cd00038">
    <property type="entry name" value="CAP_ED"/>
    <property type="match status" value="1"/>
</dbReference>
<feature type="compositionally biased region" description="Low complexity" evidence="22">
    <location>
        <begin position="746"/>
        <end position="762"/>
    </location>
</feature>
<keyword evidence="10" id="KW-0406">Ion transport</keyword>
<evidence type="ECO:0000259" key="26">
    <source>
        <dbReference type="PROSITE" id="PS50113"/>
    </source>
</evidence>
<dbReference type="SUPFAM" id="SSF55785">
    <property type="entry name" value="PYP-like sensor domain (PAS domain)"/>
    <property type="match status" value="1"/>
</dbReference>
<evidence type="ECO:0000313" key="28">
    <source>
        <dbReference type="RefSeq" id="XP_032818464.1"/>
    </source>
</evidence>
<dbReference type="GeneID" id="116947137"/>
<protein>
    <recommendedName>
        <fullName evidence="18">Voltage-gated inwardly rectifying potassium channel KCNH3</fullName>
    </recommendedName>
    <alternativeName>
        <fullName evidence="20">Ether-a-go-go-like potassium channel 2</fullName>
    </alternativeName>
    <alternativeName>
        <fullName evidence="19">Potassium voltage-gated channel subfamily H member 3</fullName>
    </alternativeName>
    <alternativeName>
        <fullName evidence="21">Voltage-gated potassium channel subunit Kv12.2</fullName>
    </alternativeName>
</protein>
<keyword evidence="12" id="KW-0325">Glycoprotein</keyword>
<keyword evidence="3" id="KW-1003">Cell membrane</keyword>
<feature type="region of interest" description="Disordered" evidence="22">
    <location>
        <begin position="1004"/>
        <end position="1024"/>
    </location>
</feature>
<dbReference type="SUPFAM" id="SSF81324">
    <property type="entry name" value="Voltage-gated potassium channels"/>
    <property type="match status" value="1"/>
</dbReference>
<dbReference type="InterPro" id="IPR005821">
    <property type="entry name" value="Ion_trans_dom"/>
</dbReference>
<dbReference type="RefSeq" id="XP_032818464.1">
    <property type="nucleotide sequence ID" value="XM_032962573.1"/>
</dbReference>
<dbReference type="SUPFAM" id="SSF51206">
    <property type="entry name" value="cAMP-binding domain-like"/>
    <property type="match status" value="1"/>
</dbReference>
<evidence type="ECO:0000256" key="12">
    <source>
        <dbReference type="ARBA" id="ARBA00023180"/>
    </source>
</evidence>
<dbReference type="InterPro" id="IPR001610">
    <property type="entry name" value="PAC"/>
</dbReference>
<feature type="region of interest" description="Disordered" evidence="22">
    <location>
        <begin position="707"/>
        <end position="787"/>
    </location>
</feature>
<dbReference type="PROSITE" id="PS50113">
    <property type="entry name" value="PAC"/>
    <property type="match status" value="1"/>
</dbReference>
<dbReference type="FunFam" id="2.60.120.10:FF:000061">
    <property type="entry name" value="Potassium voltage-gated channel subfamily H member 3"/>
    <property type="match status" value="1"/>
</dbReference>
<evidence type="ECO:0000256" key="10">
    <source>
        <dbReference type="ARBA" id="ARBA00023065"/>
    </source>
</evidence>
<feature type="transmembrane region" description="Helical" evidence="23">
    <location>
        <begin position="472"/>
        <end position="496"/>
    </location>
</feature>
<dbReference type="AlphaFoldDB" id="A0AAJ7X1W5"/>
<evidence type="ECO:0000256" key="2">
    <source>
        <dbReference type="ARBA" id="ARBA00022448"/>
    </source>
</evidence>
<evidence type="ECO:0000256" key="13">
    <source>
        <dbReference type="ARBA" id="ARBA00023303"/>
    </source>
</evidence>
<dbReference type="PANTHER" id="PTHR10217">
    <property type="entry name" value="VOLTAGE AND LIGAND GATED POTASSIUM CHANNEL"/>
    <property type="match status" value="1"/>
</dbReference>
<dbReference type="NCBIfam" id="TIGR00229">
    <property type="entry name" value="sensory_box"/>
    <property type="match status" value="1"/>
</dbReference>
<dbReference type="Gene3D" id="3.30.450.20">
    <property type="entry name" value="PAS domain"/>
    <property type="match status" value="1"/>
</dbReference>
<dbReference type="Pfam" id="PF13426">
    <property type="entry name" value="PAS_9"/>
    <property type="match status" value="1"/>
</dbReference>
<dbReference type="KEGG" id="pmrn:116947137"/>
<dbReference type="GO" id="GO:0042391">
    <property type="term" value="P:regulation of membrane potential"/>
    <property type="evidence" value="ECO:0007669"/>
    <property type="project" value="TreeGrafter"/>
</dbReference>
<evidence type="ECO:0000256" key="14">
    <source>
        <dbReference type="ARBA" id="ARBA00034430"/>
    </source>
</evidence>
<keyword evidence="6" id="KW-0631">Potassium channel</keyword>
<keyword evidence="2" id="KW-0813">Transport</keyword>
<comment type="function">
    <text evidence="15">Pore-forming (alpha) subunit of a voltage-gated inwardly rectifying potassium channel. Charactherized by a fast rate of activation during depolarization followed by a rapid inactivation at much more depolarized value causing inward rectification due to a C-type inactivation mechanism. Exhibits a rapid recovery from inactivation.</text>
</comment>
<evidence type="ECO:0000256" key="15">
    <source>
        <dbReference type="ARBA" id="ARBA00053640"/>
    </source>
</evidence>
<dbReference type="SMART" id="SM00100">
    <property type="entry name" value="cNMP"/>
    <property type="match status" value="1"/>
</dbReference>
<evidence type="ECO:0000259" key="25">
    <source>
        <dbReference type="PROSITE" id="PS50112"/>
    </source>
</evidence>
<keyword evidence="11 23" id="KW-0472">Membrane</keyword>
<feature type="region of interest" description="Disordered" evidence="22">
    <location>
        <begin position="1036"/>
        <end position="1058"/>
    </location>
</feature>
<dbReference type="FunFam" id="1.10.1200.260:FF:000002">
    <property type="entry name" value="Potassium voltage-gated channel subfamily H member 8"/>
    <property type="match status" value="1"/>
</dbReference>
<keyword evidence="27" id="KW-1185">Reference proteome</keyword>
<gene>
    <name evidence="28" type="primary">LOC116947137</name>
</gene>
<dbReference type="InterPro" id="IPR018490">
    <property type="entry name" value="cNMP-bd_dom_sf"/>
</dbReference>
<dbReference type="PRINTS" id="PR01463">
    <property type="entry name" value="EAGCHANLFMLY"/>
</dbReference>
<evidence type="ECO:0000256" key="21">
    <source>
        <dbReference type="ARBA" id="ARBA00082966"/>
    </source>
</evidence>
<name>A0AAJ7X1W5_PETMA</name>
<keyword evidence="8" id="KW-0630">Potassium</keyword>
<dbReference type="PROSITE" id="PS50112">
    <property type="entry name" value="PAS"/>
    <property type="match status" value="1"/>
</dbReference>
<evidence type="ECO:0000256" key="1">
    <source>
        <dbReference type="ARBA" id="ARBA00004651"/>
    </source>
</evidence>
<evidence type="ECO:0000256" key="5">
    <source>
        <dbReference type="ARBA" id="ARBA00022692"/>
    </source>
</evidence>
<feature type="domain" description="Cyclic nucleotide-binding" evidence="24">
    <location>
        <begin position="574"/>
        <end position="638"/>
    </location>
</feature>
<evidence type="ECO:0000256" key="3">
    <source>
        <dbReference type="ARBA" id="ARBA00022475"/>
    </source>
</evidence>
<comment type="similarity">
    <text evidence="16">Belongs to the potassium channel family. H (Eag) (TC 1.A.1.20) subfamily. Kv12.2/KCNH3 sub-subfamily.</text>
</comment>
<sequence length="1167" mass="128271">MPVMKGLLAPQNTFLDTIATRFDGTHSNFVLGNAQVPQGYPIVYCSDGFCELTGFCRTEVMQRSCVCSFLHGADTPAALAHQLERALDAQEELKTEIVFYKKSGVPFWCLLDIVPIKNEKREVVLYLASFKDISESKRGSVQDGAPKEPEGRQRQKGQTGSSFRVNRRRSRAVLYHLSGHLQRHDNPKIKIKNEETAGRGTCWAVCSQPFNVFGEKAALPEYKVAAAQRSRFILLHYGTFKAGWDWLILLATFYVAVTVPYNVCFAGSDEQPAASRSTTVSDIAGEILFIIDIMLNFRTTYVSRSGQVVYDGRSVCLHYVSTWFFVDLIAALPFDLLYALNISVASVVHLLKTVRLLRLLRLLQKLDRYSQYSAVVLTMLMSMFALLAHWMACIWFVIGCQEMKAPHPVNWDIGWLHQLRKRLEASGSANSSVSHCGPPLRSAYITSLYFTLSSITSVGFGNVSANTDSEKIFSICAMLIGALMHAVVFGNVTAIIQRMYSRRSLYLTRTKDLKEFIRIHRLPQPLKQRMLEYFQTTWSVNNGIDTNELLKDFPDELRADVTMHLNKEMLQLPLFEAASRGCLRSLSLNVKTTFCAPGEYLIRQGDALQAFCFVLSGSMEVLKDGTVLAILGKGDLIGCDVSDRGDVIKSNADVKALTYCDLQCINLRGLCTVLKLYPEYACRFRHDITRELTYNLREGHSVQASCEINGDIPSRLPSIQEDKEEEDEEEEDDDDGGGPNEHTPLSANSSSSGCSIHASSTPRPSPRPSTHGLSPRATSPPHGGSAFIRTTMATMGVTHPLEFPSRGGGLGMMQPHDGRFPMRSRAFGVSAPECAGWAARPGVEEPGHWGGLRLSAQGLAHAQPLSPRVVDGTEDTGSSQRVRGSASFTDVAIVAATPASEFHLAAQQPHARGSSDLEENRQSINRLNEQMDNMSGEVCRLSRDIRQLSEMLTPILRSGPQGWTAGVVVSSFNSNGEDSTAGPERHRHGPSFSLLGHCESGEDRFLSTGSESQQQQQQACLLSSRERDRHAIEGVSVFPADSGNPGSHTVPGENLPRGTALESDCQETQGQEVGVRAFLLQSDESSLRPKGKPPPDSSKWPQDAPSGSSDRQSPESRVGDAIANTANAVSMLHSGDRDTFSMCVLKGPMGHQVIDVVEFADEEGTNV</sequence>
<dbReference type="GO" id="GO:0005886">
    <property type="term" value="C:plasma membrane"/>
    <property type="evidence" value="ECO:0007669"/>
    <property type="project" value="UniProtKB-SubCell"/>
</dbReference>
<evidence type="ECO:0000256" key="6">
    <source>
        <dbReference type="ARBA" id="ARBA00022826"/>
    </source>
</evidence>
<evidence type="ECO:0000256" key="8">
    <source>
        <dbReference type="ARBA" id="ARBA00022958"/>
    </source>
</evidence>
<dbReference type="InterPro" id="IPR014710">
    <property type="entry name" value="RmlC-like_jellyroll"/>
</dbReference>
<dbReference type="GO" id="GO:0034702">
    <property type="term" value="C:monoatomic ion channel complex"/>
    <property type="evidence" value="ECO:0007669"/>
    <property type="project" value="UniProtKB-KW"/>
</dbReference>
<evidence type="ECO:0000256" key="19">
    <source>
        <dbReference type="ARBA" id="ARBA00075971"/>
    </source>
</evidence>
<evidence type="ECO:0000256" key="9">
    <source>
        <dbReference type="ARBA" id="ARBA00022989"/>
    </source>
</evidence>
<feature type="compositionally biased region" description="Basic and acidic residues" evidence="22">
    <location>
        <begin position="138"/>
        <end position="153"/>
    </location>
</feature>
<dbReference type="Gene3D" id="2.60.120.10">
    <property type="entry name" value="Jelly Rolls"/>
    <property type="match status" value="1"/>
</dbReference>
<dbReference type="InterPro" id="IPR000700">
    <property type="entry name" value="PAS-assoc_C"/>
</dbReference>
<feature type="transmembrane region" description="Helical" evidence="23">
    <location>
        <begin position="323"/>
        <end position="351"/>
    </location>
</feature>
<comment type="catalytic activity">
    <reaction evidence="14">
        <text>K(+)(in) = K(+)(out)</text>
        <dbReference type="Rhea" id="RHEA:29463"/>
        <dbReference type="ChEBI" id="CHEBI:29103"/>
    </reaction>
</comment>
<keyword evidence="5 23" id="KW-0812">Transmembrane</keyword>
<evidence type="ECO:0000256" key="17">
    <source>
        <dbReference type="ARBA" id="ARBA00065546"/>
    </source>
</evidence>
<dbReference type="SMART" id="SM00086">
    <property type="entry name" value="PAC"/>
    <property type="match status" value="1"/>
</dbReference>
<dbReference type="Proteomes" id="UP001318040">
    <property type="component" value="Chromosome 2"/>
</dbReference>
<dbReference type="Pfam" id="PF00520">
    <property type="entry name" value="Ion_trans"/>
    <property type="match status" value="1"/>
</dbReference>
<evidence type="ECO:0000256" key="4">
    <source>
        <dbReference type="ARBA" id="ARBA00022538"/>
    </source>
</evidence>
<dbReference type="InterPro" id="IPR003950">
    <property type="entry name" value="K_chnl_volt-dep_ELK"/>
</dbReference>
<feature type="domain" description="PAS" evidence="25">
    <location>
        <begin position="38"/>
        <end position="90"/>
    </location>
</feature>
<accession>A0AAJ7X1W5</accession>
<feature type="transmembrane region" description="Helical" evidence="23">
    <location>
        <begin position="372"/>
        <end position="398"/>
    </location>
</feature>
<feature type="region of interest" description="Disordered" evidence="22">
    <location>
        <begin position="138"/>
        <end position="164"/>
    </location>
</feature>
<comment type="subcellular location">
    <subcellularLocation>
        <location evidence="1">Cell membrane</location>
        <topology evidence="1">Multi-pass membrane protein</topology>
    </subcellularLocation>
</comment>
<dbReference type="CDD" id="cd00130">
    <property type="entry name" value="PAS"/>
    <property type="match status" value="1"/>
</dbReference>
<evidence type="ECO:0000256" key="16">
    <source>
        <dbReference type="ARBA" id="ARBA00060723"/>
    </source>
</evidence>
<evidence type="ECO:0000313" key="27">
    <source>
        <dbReference type="Proteomes" id="UP001318040"/>
    </source>
</evidence>
<dbReference type="GO" id="GO:0005242">
    <property type="term" value="F:inward rectifier potassium channel activity"/>
    <property type="evidence" value="ECO:0007669"/>
    <property type="project" value="UniProtKB-ARBA"/>
</dbReference>
<keyword evidence="7" id="KW-0851">Voltage-gated channel</keyword>
<organism evidence="27 28">
    <name type="scientific">Petromyzon marinus</name>
    <name type="common">Sea lamprey</name>
    <dbReference type="NCBI Taxonomy" id="7757"/>
    <lineage>
        <taxon>Eukaryota</taxon>
        <taxon>Metazoa</taxon>
        <taxon>Chordata</taxon>
        <taxon>Craniata</taxon>
        <taxon>Vertebrata</taxon>
        <taxon>Cyclostomata</taxon>
        <taxon>Hyperoartia</taxon>
        <taxon>Petromyzontiformes</taxon>
        <taxon>Petromyzontidae</taxon>
        <taxon>Petromyzon</taxon>
    </lineage>
</organism>
<dbReference type="InterPro" id="IPR000014">
    <property type="entry name" value="PAS"/>
</dbReference>
<evidence type="ECO:0000259" key="24">
    <source>
        <dbReference type="PROSITE" id="PS50042"/>
    </source>
</evidence>
<dbReference type="Gene3D" id="1.10.287.70">
    <property type="match status" value="1"/>
</dbReference>
<keyword evidence="13" id="KW-0407">Ion channel</keyword>
<dbReference type="InterPro" id="IPR035965">
    <property type="entry name" value="PAS-like_dom_sf"/>
</dbReference>
<evidence type="ECO:0000256" key="22">
    <source>
        <dbReference type="SAM" id="MobiDB-lite"/>
    </source>
</evidence>
<evidence type="ECO:0000256" key="23">
    <source>
        <dbReference type="SAM" id="Phobius"/>
    </source>
</evidence>
<proteinExistence type="inferred from homology"/>
<dbReference type="InterPro" id="IPR003938">
    <property type="entry name" value="K_chnl_volt-dep_EAG/ELK/ERG"/>
</dbReference>
<keyword evidence="4" id="KW-0633">Potassium transport</keyword>
<evidence type="ECO:0000256" key="20">
    <source>
        <dbReference type="ARBA" id="ARBA00076368"/>
    </source>
</evidence>
<feature type="compositionally biased region" description="Acidic residues" evidence="22">
    <location>
        <begin position="722"/>
        <end position="736"/>
    </location>
</feature>
<evidence type="ECO:0000256" key="18">
    <source>
        <dbReference type="ARBA" id="ARBA00072860"/>
    </source>
</evidence>
<evidence type="ECO:0000256" key="11">
    <source>
        <dbReference type="ARBA" id="ARBA00023136"/>
    </source>
</evidence>
<comment type="subunit">
    <text evidence="17">The potassium channel is probably composed of a homo- or heterotetrameric complex of pore-forming alpha subunits that can associate with modulating beta subunits. Interacts with KCNE1 and KCNE3; these interactions regulate KCNH3 trafficking to the plasma membrane and its subsequent voltage-gated potassium channel activity.</text>
</comment>
<dbReference type="Gene3D" id="1.10.1200.260">
    <property type="match status" value="1"/>
</dbReference>
<feature type="region of interest" description="Disordered" evidence="22">
    <location>
        <begin position="1081"/>
        <end position="1117"/>
    </location>
</feature>
<dbReference type="PANTHER" id="PTHR10217:SF637">
    <property type="entry name" value="EAG-LIKE K[+] CHANNEL, ISOFORM A"/>
    <property type="match status" value="1"/>
</dbReference>
<feature type="domain" description="PAC" evidence="26">
    <location>
        <begin position="93"/>
        <end position="145"/>
    </location>
</feature>
<dbReference type="Pfam" id="PF00027">
    <property type="entry name" value="cNMP_binding"/>
    <property type="match status" value="1"/>
</dbReference>
<dbReference type="InterPro" id="IPR050818">
    <property type="entry name" value="KCNH_animal-type"/>
</dbReference>
<keyword evidence="9 23" id="KW-1133">Transmembrane helix</keyword>
<dbReference type="FunFam" id="3.30.450.20:FF:000001">
    <property type="entry name" value="Potassium voltage-gated channel subfamily H member 7"/>
    <property type="match status" value="1"/>
</dbReference>
<evidence type="ECO:0000256" key="7">
    <source>
        <dbReference type="ARBA" id="ARBA00022882"/>
    </source>
</evidence>
<dbReference type="InterPro" id="IPR000595">
    <property type="entry name" value="cNMP-bd_dom"/>
</dbReference>